<organism evidence="1 2">
    <name type="scientific">Borreliella afzelii</name>
    <name type="common">Borrelia afzelii</name>
    <dbReference type="NCBI Taxonomy" id="29518"/>
    <lineage>
        <taxon>Bacteria</taxon>
        <taxon>Pseudomonadati</taxon>
        <taxon>Spirochaetota</taxon>
        <taxon>Spirochaetia</taxon>
        <taxon>Spirochaetales</taxon>
        <taxon>Borreliaceae</taxon>
        <taxon>Borreliella</taxon>
    </lineage>
</organism>
<reference evidence="1 2" key="1">
    <citation type="submission" date="2020-08" db="EMBL/GenBank/DDBJ databases">
        <title>Genomic Encyclopedia of Type Strains, Phase IV (KMG-IV): sequencing the most valuable type-strain genomes for metagenomic binning, comparative biology and taxonomic classification.</title>
        <authorList>
            <person name="Goeker M."/>
        </authorList>
    </citation>
    <scope>NUCLEOTIDE SEQUENCE [LARGE SCALE GENOMIC DNA]</scope>
    <source>
        <strain evidence="1 2">DSM 10508</strain>
    </source>
</reference>
<evidence type="ECO:0000313" key="2">
    <source>
        <dbReference type="Proteomes" id="UP000529652"/>
    </source>
</evidence>
<comment type="caution">
    <text evidence="1">The sequence shown here is derived from an EMBL/GenBank/DDBJ whole genome shotgun (WGS) entry which is preliminary data.</text>
</comment>
<dbReference type="EMBL" id="JACHGM010000011">
    <property type="protein sequence ID" value="MBB5141766.1"/>
    <property type="molecule type" value="Genomic_DNA"/>
</dbReference>
<accession>A0AB34Z341</accession>
<evidence type="ECO:0000313" key="1">
    <source>
        <dbReference type="EMBL" id="MBB5141766.1"/>
    </source>
</evidence>
<dbReference type="RefSeq" id="WP_014486290.1">
    <property type="nucleotide sequence ID" value="NZ_CAXOVK010000004.1"/>
</dbReference>
<name>A0AB34Z341_BORAF</name>
<proteinExistence type="predicted"/>
<protein>
    <submittedName>
        <fullName evidence="1">Uncharacterized protein</fullName>
    </submittedName>
</protein>
<gene>
    <name evidence="1" type="ORF">HNP63_001187</name>
</gene>
<dbReference type="AlphaFoldDB" id="A0AB34Z341"/>
<dbReference type="Proteomes" id="UP000529652">
    <property type="component" value="Unassembled WGS sequence"/>
</dbReference>
<sequence length="49" mass="5958">MSNNMKEYIQNEKPRIARLLNKSIDDLTLEDYYNKEYFNGFFELGFCKI</sequence>